<dbReference type="Proteomes" id="UP001367508">
    <property type="component" value="Unassembled WGS sequence"/>
</dbReference>
<keyword evidence="3" id="KW-1185">Reference proteome</keyword>
<proteinExistence type="predicted"/>
<organism evidence="2 3">
    <name type="scientific">Canavalia gladiata</name>
    <name type="common">Sword bean</name>
    <name type="synonym">Dolichos gladiatus</name>
    <dbReference type="NCBI Taxonomy" id="3824"/>
    <lineage>
        <taxon>Eukaryota</taxon>
        <taxon>Viridiplantae</taxon>
        <taxon>Streptophyta</taxon>
        <taxon>Embryophyta</taxon>
        <taxon>Tracheophyta</taxon>
        <taxon>Spermatophyta</taxon>
        <taxon>Magnoliopsida</taxon>
        <taxon>eudicotyledons</taxon>
        <taxon>Gunneridae</taxon>
        <taxon>Pentapetalae</taxon>
        <taxon>rosids</taxon>
        <taxon>fabids</taxon>
        <taxon>Fabales</taxon>
        <taxon>Fabaceae</taxon>
        <taxon>Papilionoideae</taxon>
        <taxon>50 kb inversion clade</taxon>
        <taxon>NPAAA clade</taxon>
        <taxon>indigoferoid/millettioid clade</taxon>
        <taxon>Phaseoleae</taxon>
        <taxon>Canavalia</taxon>
    </lineage>
</organism>
<evidence type="ECO:0000256" key="1">
    <source>
        <dbReference type="SAM" id="MobiDB-lite"/>
    </source>
</evidence>
<protein>
    <submittedName>
        <fullName evidence="2">Uncharacterized protein</fullName>
    </submittedName>
</protein>
<evidence type="ECO:0000313" key="2">
    <source>
        <dbReference type="EMBL" id="KAK7323619.1"/>
    </source>
</evidence>
<accession>A0AAN9KX83</accession>
<dbReference type="EMBL" id="JAYMYQ010000006">
    <property type="protein sequence ID" value="KAK7323619.1"/>
    <property type="molecule type" value="Genomic_DNA"/>
</dbReference>
<evidence type="ECO:0000313" key="3">
    <source>
        <dbReference type="Proteomes" id="UP001367508"/>
    </source>
</evidence>
<name>A0AAN9KX83_CANGL</name>
<dbReference type="AlphaFoldDB" id="A0AAN9KX83"/>
<comment type="caution">
    <text evidence="2">The sequence shown here is derived from an EMBL/GenBank/DDBJ whole genome shotgun (WGS) entry which is preliminary data.</text>
</comment>
<reference evidence="2 3" key="1">
    <citation type="submission" date="2024-01" db="EMBL/GenBank/DDBJ databases">
        <title>The genomes of 5 underutilized Papilionoideae crops provide insights into root nodulation and disease resistanc.</title>
        <authorList>
            <person name="Jiang F."/>
        </authorList>
    </citation>
    <scope>NUCLEOTIDE SEQUENCE [LARGE SCALE GENOMIC DNA]</scope>
    <source>
        <strain evidence="2">LVBAO_FW01</strain>
        <tissue evidence="2">Leaves</tissue>
    </source>
</reference>
<sequence length="99" mass="11590">MVPRLITSPSLDSELFPVTRWWSEQPSHHRPSFPHFSLAPEVLEIAAEFTWRGGSLRRTSDHRRRYRKAPAERNPTASGHEERPEWRKKTKKDIPCSST</sequence>
<feature type="region of interest" description="Disordered" evidence="1">
    <location>
        <begin position="57"/>
        <end position="99"/>
    </location>
</feature>
<gene>
    <name evidence="2" type="ORF">VNO77_27101</name>
</gene>